<dbReference type="PANTHER" id="PTHR12558">
    <property type="entry name" value="CELL DIVISION CYCLE 16,23,27"/>
    <property type="match status" value="1"/>
</dbReference>
<evidence type="ECO:0000313" key="3">
    <source>
        <dbReference type="EMBL" id="UVI30771.1"/>
    </source>
</evidence>
<dbReference type="PANTHER" id="PTHR12558:SF33">
    <property type="entry name" value="BLL7664 PROTEIN"/>
    <property type="match status" value="1"/>
</dbReference>
<name>A0ABY5S9Z5_9BACL</name>
<reference evidence="3" key="1">
    <citation type="submission" date="2022-01" db="EMBL/GenBank/DDBJ databases">
        <title>Paenibacillus spongiae sp. nov., isolated from marine sponge.</title>
        <authorList>
            <person name="Li Z."/>
            <person name="Zhang M."/>
        </authorList>
    </citation>
    <scope>NUCLEOTIDE SEQUENCE</scope>
    <source>
        <strain evidence="3">PHS-Z3</strain>
    </source>
</reference>
<gene>
    <name evidence="3" type="ORF">L1F29_02505</name>
</gene>
<evidence type="ECO:0000313" key="4">
    <source>
        <dbReference type="Proteomes" id="UP001057877"/>
    </source>
</evidence>
<proteinExistence type="predicted"/>
<organism evidence="3 4">
    <name type="scientific">Paenibacillus spongiae</name>
    <dbReference type="NCBI Taxonomy" id="2909671"/>
    <lineage>
        <taxon>Bacteria</taxon>
        <taxon>Bacillati</taxon>
        <taxon>Bacillota</taxon>
        <taxon>Bacilli</taxon>
        <taxon>Bacillales</taxon>
        <taxon>Paenibacillaceae</taxon>
        <taxon>Paenibacillus</taxon>
    </lineage>
</organism>
<dbReference type="Gene3D" id="1.25.40.10">
    <property type="entry name" value="Tetratricopeptide repeat domain"/>
    <property type="match status" value="1"/>
</dbReference>
<dbReference type="InterPro" id="IPR011990">
    <property type="entry name" value="TPR-like_helical_dom_sf"/>
</dbReference>
<feature type="repeat" description="TPR" evidence="1">
    <location>
        <begin position="110"/>
        <end position="143"/>
    </location>
</feature>
<sequence length="289" mass="34490">MDAMQQPAHPNYHSRIDQLLHWDRYDDALKEAEAWIREDPENADAYGALAVVYQFIDADKALYWSGEALKRDPELESAWRVRLIVAYERKDWPTFEKVIAEMLRMFPDYSYLYRMQGQYLLTKNRWQEAREYLEQAISLNHSSINYAVYAYALALLNKDEESLNAEQVALHDDPEDDQALLYLAWAAERRNDPRKAAEFMGSAIRLDPNNAQIREEYLEILQKSYWFYRVMLFPNYLRKLKGWQILIIWIACWILFKPLLVLFILLYIASYWASKALVHVKVFGWTRRR</sequence>
<protein>
    <submittedName>
        <fullName evidence="3">Tetratricopeptide repeat protein</fullName>
    </submittedName>
</protein>
<dbReference type="SUPFAM" id="SSF48452">
    <property type="entry name" value="TPR-like"/>
    <property type="match status" value="1"/>
</dbReference>
<dbReference type="PROSITE" id="PS50005">
    <property type="entry name" value="TPR"/>
    <property type="match status" value="1"/>
</dbReference>
<keyword evidence="2" id="KW-0472">Membrane</keyword>
<feature type="transmembrane region" description="Helical" evidence="2">
    <location>
        <begin position="246"/>
        <end position="269"/>
    </location>
</feature>
<dbReference type="RefSeq" id="WP_258386836.1">
    <property type="nucleotide sequence ID" value="NZ_CP091430.1"/>
</dbReference>
<keyword evidence="2" id="KW-0812">Transmembrane</keyword>
<keyword evidence="1" id="KW-0802">TPR repeat</keyword>
<evidence type="ECO:0000256" key="1">
    <source>
        <dbReference type="PROSITE-ProRule" id="PRU00339"/>
    </source>
</evidence>
<dbReference type="Pfam" id="PF13432">
    <property type="entry name" value="TPR_16"/>
    <property type="match status" value="2"/>
</dbReference>
<evidence type="ECO:0000256" key="2">
    <source>
        <dbReference type="SAM" id="Phobius"/>
    </source>
</evidence>
<dbReference type="Proteomes" id="UP001057877">
    <property type="component" value="Chromosome"/>
</dbReference>
<dbReference type="SMART" id="SM00028">
    <property type="entry name" value="TPR"/>
    <property type="match status" value="2"/>
</dbReference>
<accession>A0ABY5S9Z5</accession>
<dbReference type="EMBL" id="CP091430">
    <property type="protein sequence ID" value="UVI30771.1"/>
    <property type="molecule type" value="Genomic_DNA"/>
</dbReference>
<dbReference type="InterPro" id="IPR019734">
    <property type="entry name" value="TPR_rpt"/>
</dbReference>
<keyword evidence="2" id="KW-1133">Transmembrane helix</keyword>
<keyword evidence="4" id="KW-1185">Reference proteome</keyword>